<comment type="caution">
    <text evidence="3">The sequence shown here is derived from an EMBL/GenBank/DDBJ whole genome shotgun (WGS) entry which is preliminary data.</text>
</comment>
<gene>
    <name evidence="3" type="ORF">LY08_00161</name>
</gene>
<feature type="transmembrane region" description="Helical" evidence="2">
    <location>
        <begin position="57"/>
        <end position="74"/>
    </location>
</feature>
<sequence>MSKELPSKPSSNEEVDLIVFFNLIGAAITKVLNFFYKIIKRFFSALMYALKALFKNWKIVLGIMFLAAIVGYGLEKIKPNTYSTSMLVEPYFNSKYQLVNNIDYFNALIKNEDKESLKSIFKVNDEILDKIIAFEIEPGPETENDRLLQYEDFISKLDSVRAQQYSYEDFIENRSVYSGRYFLIKAYASKPNIFKDLEEGILSSFVNNYSNKAMKRRDELLKVQKENLEEQLRQVKELQKVYIDVIEKESDNKQNSLKVGDISISGSDKQNTKEYELLREEQRIRNELKQLEEKKIEEDVIFEVISSFQEVGNVSRTWKDRYMIIFPLLSFVLLVLYFIAKKVITFTLNYED</sequence>
<organism evidence="3 4">
    <name type="scientific">Olleya aquimaris</name>
    <dbReference type="NCBI Taxonomy" id="639310"/>
    <lineage>
        <taxon>Bacteria</taxon>
        <taxon>Pseudomonadati</taxon>
        <taxon>Bacteroidota</taxon>
        <taxon>Flavobacteriia</taxon>
        <taxon>Flavobacteriales</taxon>
        <taxon>Flavobacteriaceae</taxon>
    </lineage>
</organism>
<evidence type="ECO:0000313" key="4">
    <source>
        <dbReference type="Proteomes" id="UP000248703"/>
    </source>
</evidence>
<protein>
    <submittedName>
        <fullName evidence="3">Uncharacterized protein</fullName>
    </submittedName>
</protein>
<evidence type="ECO:0000256" key="1">
    <source>
        <dbReference type="SAM" id="Coils"/>
    </source>
</evidence>
<feature type="transmembrane region" description="Helical" evidence="2">
    <location>
        <begin position="17"/>
        <end position="36"/>
    </location>
</feature>
<evidence type="ECO:0000256" key="2">
    <source>
        <dbReference type="SAM" id="Phobius"/>
    </source>
</evidence>
<keyword evidence="1" id="KW-0175">Coiled coil</keyword>
<name>A0A327RN24_9FLAO</name>
<dbReference type="Proteomes" id="UP000248703">
    <property type="component" value="Unassembled WGS sequence"/>
</dbReference>
<evidence type="ECO:0000313" key="3">
    <source>
        <dbReference type="EMBL" id="RAJ17891.1"/>
    </source>
</evidence>
<dbReference type="OrthoDB" id="1452530at2"/>
<accession>A0A327RN24</accession>
<keyword evidence="4" id="KW-1185">Reference proteome</keyword>
<dbReference type="EMBL" id="QLLO01000001">
    <property type="protein sequence ID" value="RAJ17891.1"/>
    <property type="molecule type" value="Genomic_DNA"/>
</dbReference>
<keyword evidence="2" id="KW-0812">Transmembrane</keyword>
<keyword evidence="2" id="KW-1133">Transmembrane helix</keyword>
<dbReference type="AlphaFoldDB" id="A0A327RN24"/>
<dbReference type="RefSeq" id="WP_111658530.1">
    <property type="nucleotide sequence ID" value="NZ_QLLO01000001.1"/>
</dbReference>
<reference evidence="3 4" key="1">
    <citation type="submission" date="2018-06" db="EMBL/GenBank/DDBJ databases">
        <title>Genomic Encyclopedia of Archaeal and Bacterial Type Strains, Phase II (KMG-II): from individual species to whole genera.</title>
        <authorList>
            <person name="Goeker M."/>
        </authorList>
    </citation>
    <scope>NUCLEOTIDE SEQUENCE [LARGE SCALE GENOMIC DNA]</scope>
    <source>
        <strain evidence="3 4">DSM 24464</strain>
    </source>
</reference>
<feature type="transmembrane region" description="Helical" evidence="2">
    <location>
        <begin position="322"/>
        <end position="340"/>
    </location>
</feature>
<feature type="coiled-coil region" evidence="1">
    <location>
        <begin position="211"/>
        <end position="248"/>
    </location>
</feature>
<keyword evidence="2" id="KW-0472">Membrane</keyword>
<proteinExistence type="predicted"/>